<dbReference type="InterPro" id="IPR012999">
    <property type="entry name" value="Pyr_OxRdtase_I_AS"/>
</dbReference>
<dbReference type="SUPFAM" id="SSF55424">
    <property type="entry name" value="FAD/NAD-linked reductases, dimerisation (C-terminal) domain"/>
    <property type="match status" value="1"/>
</dbReference>
<evidence type="ECO:0000256" key="5">
    <source>
        <dbReference type="ARBA" id="ARBA00023002"/>
    </source>
</evidence>
<dbReference type="InterPro" id="IPR036188">
    <property type="entry name" value="FAD/NAD-bd_sf"/>
</dbReference>
<keyword evidence="14" id="KW-1185">Reference proteome</keyword>
<gene>
    <name evidence="13" type="ORF">GCM10010124_36060</name>
</gene>
<dbReference type="GO" id="GO:0016668">
    <property type="term" value="F:oxidoreductase activity, acting on a sulfur group of donors, NAD(P) as acceptor"/>
    <property type="evidence" value="ECO:0007669"/>
    <property type="project" value="InterPro"/>
</dbReference>
<dbReference type="EMBL" id="BMQC01000016">
    <property type="protein sequence ID" value="GGK40133.1"/>
    <property type="molecule type" value="Genomic_DNA"/>
</dbReference>
<keyword evidence="7 10" id="KW-0676">Redox-active center</keyword>
<dbReference type="PANTHER" id="PTHR43014">
    <property type="entry name" value="MERCURIC REDUCTASE"/>
    <property type="match status" value="1"/>
</dbReference>
<dbReference type="InterPro" id="IPR016156">
    <property type="entry name" value="FAD/NAD-linked_Rdtase_dimer_sf"/>
</dbReference>
<evidence type="ECO:0000259" key="11">
    <source>
        <dbReference type="Pfam" id="PF02852"/>
    </source>
</evidence>
<feature type="binding site" evidence="8">
    <location>
        <position position="301"/>
    </location>
    <ligand>
        <name>FAD</name>
        <dbReference type="ChEBI" id="CHEBI:57692"/>
    </ligand>
</feature>
<dbReference type="Gene3D" id="3.30.390.30">
    <property type="match status" value="1"/>
</dbReference>
<evidence type="ECO:0000256" key="4">
    <source>
        <dbReference type="ARBA" id="ARBA00022857"/>
    </source>
</evidence>
<keyword evidence="3 8" id="KW-0274">FAD</keyword>
<reference evidence="13" key="1">
    <citation type="journal article" date="2014" name="Int. J. Syst. Evol. Microbiol.">
        <title>Complete genome sequence of Corynebacterium casei LMG S-19264T (=DSM 44701T), isolated from a smear-ripened cheese.</title>
        <authorList>
            <consortium name="US DOE Joint Genome Institute (JGI-PGF)"/>
            <person name="Walter F."/>
            <person name="Albersmeier A."/>
            <person name="Kalinowski J."/>
            <person name="Ruckert C."/>
        </authorList>
    </citation>
    <scope>NUCLEOTIDE SEQUENCE</scope>
    <source>
        <strain evidence="13">JCM 3091</strain>
    </source>
</reference>
<keyword evidence="6" id="KW-1015">Disulfide bond</keyword>
<feature type="binding site" evidence="8">
    <location>
        <position position="51"/>
    </location>
    <ligand>
        <name>FAD</name>
        <dbReference type="ChEBI" id="CHEBI:57692"/>
    </ligand>
</feature>
<evidence type="ECO:0000256" key="6">
    <source>
        <dbReference type="ARBA" id="ARBA00023157"/>
    </source>
</evidence>
<dbReference type="GO" id="GO:0050660">
    <property type="term" value="F:flavin adenine dinucleotide binding"/>
    <property type="evidence" value="ECO:0007669"/>
    <property type="project" value="TreeGrafter"/>
</dbReference>
<dbReference type="PRINTS" id="PR00368">
    <property type="entry name" value="FADPNR"/>
</dbReference>
<sequence>MSDEVDVIVVGLGPGGEEVAGRLLAAGRTVLGIESGSMGGECANWGCVPSKMMLRAAHVLAEAGRVDSLAGRADVQAQWRRVADRIRAEVLPGGDDHSSVAGFEARGGRFVRGTGRLLGDGRVAVGGRTFRARRAVVLATGTRAAVPPVPGLAGTPFWTNREATHARDLPASLAVLGGGAVGVELAQAFARFGTEVTVYEAGPRLLAREEPEASDVVAEALGRDGVRVRCGVTIDRVGHDGSHFQVEVAGAAATYQRLVVAAGREYRLRDLGLEAVGLDPAGPIAVDGRMRAADGVWAVGDVTGRGAYTHVATYQAGVAACDILGELVAPAAYHAVPRVTFTDPEVGAVGLTEAAAREAGLAVQVCRASVPESARGWLHHAGNSGFVTLVIDADREVLVGATSAGPAGGEVLGLLTLAVHARVPASQLQHMVYAYPTFHRAVQDALRDWRPAP</sequence>
<evidence type="ECO:0000256" key="2">
    <source>
        <dbReference type="ARBA" id="ARBA00022630"/>
    </source>
</evidence>
<keyword evidence="2 10" id="KW-0285">Flavoprotein</keyword>
<evidence type="ECO:0000259" key="12">
    <source>
        <dbReference type="Pfam" id="PF07992"/>
    </source>
</evidence>
<dbReference type="RefSeq" id="WP_189115527.1">
    <property type="nucleotide sequence ID" value="NZ_BMQC01000016.1"/>
</dbReference>
<protein>
    <submittedName>
        <fullName evidence="13">Pyridine nucleotide-disulfide oxidoreductase</fullName>
    </submittedName>
</protein>
<evidence type="ECO:0000313" key="13">
    <source>
        <dbReference type="EMBL" id="GGK40133.1"/>
    </source>
</evidence>
<keyword evidence="5 10" id="KW-0560">Oxidoreductase</keyword>
<feature type="binding site" evidence="8">
    <location>
        <position position="200"/>
    </location>
    <ligand>
        <name>NAD(+)</name>
        <dbReference type="ChEBI" id="CHEBI:57540"/>
    </ligand>
</feature>
<dbReference type="InterPro" id="IPR004099">
    <property type="entry name" value="Pyr_nucl-diS_OxRdtase_dimer"/>
</dbReference>
<proteinExistence type="inferred from homology"/>
<dbReference type="Gene3D" id="3.50.50.60">
    <property type="entry name" value="FAD/NAD(P)-binding domain"/>
    <property type="match status" value="2"/>
</dbReference>
<dbReference type="GO" id="GO:0003955">
    <property type="term" value="F:NAD(P)H dehydrogenase (quinone) activity"/>
    <property type="evidence" value="ECO:0007669"/>
    <property type="project" value="TreeGrafter"/>
</dbReference>
<keyword evidence="8" id="KW-0547">Nucleotide-binding</keyword>
<feature type="disulfide bond" description="Redox-active" evidence="9">
    <location>
        <begin position="42"/>
        <end position="47"/>
    </location>
</feature>
<evidence type="ECO:0000256" key="9">
    <source>
        <dbReference type="PIRSR" id="PIRSR000350-4"/>
    </source>
</evidence>
<dbReference type="SUPFAM" id="SSF51905">
    <property type="entry name" value="FAD/NAD(P)-binding domain"/>
    <property type="match status" value="1"/>
</dbReference>
<organism evidence="13 14">
    <name type="scientific">Pilimelia terevasa</name>
    <dbReference type="NCBI Taxonomy" id="53372"/>
    <lineage>
        <taxon>Bacteria</taxon>
        <taxon>Bacillati</taxon>
        <taxon>Actinomycetota</taxon>
        <taxon>Actinomycetes</taxon>
        <taxon>Micromonosporales</taxon>
        <taxon>Micromonosporaceae</taxon>
        <taxon>Pilimelia</taxon>
    </lineage>
</organism>
<evidence type="ECO:0000256" key="10">
    <source>
        <dbReference type="RuleBase" id="RU003691"/>
    </source>
</evidence>
<dbReference type="InterPro" id="IPR001100">
    <property type="entry name" value="Pyr_nuc-diS_OxRdtase"/>
</dbReference>
<dbReference type="PRINTS" id="PR00411">
    <property type="entry name" value="PNDRDTASEI"/>
</dbReference>
<dbReference type="AlphaFoldDB" id="A0A8J3BQ68"/>
<dbReference type="Pfam" id="PF02852">
    <property type="entry name" value="Pyr_redox_dim"/>
    <property type="match status" value="1"/>
</dbReference>
<evidence type="ECO:0000256" key="7">
    <source>
        <dbReference type="ARBA" id="ARBA00023284"/>
    </source>
</evidence>
<comment type="caution">
    <text evidence="13">The sequence shown here is derived from an EMBL/GenBank/DDBJ whole genome shotgun (WGS) entry which is preliminary data.</text>
</comment>
<dbReference type="PIRSF" id="PIRSF000350">
    <property type="entry name" value="Mercury_reductase_MerA"/>
    <property type="match status" value="1"/>
</dbReference>
<keyword evidence="4" id="KW-0521">NADP</keyword>
<evidence type="ECO:0000256" key="3">
    <source>
        <dbReference type="ARBA" id="ARBA00022827"/>
    </source>
</evidence>
<evidence type="ECO:0000313" key="14">
    <source>
        <dbReference type="Proteomes" id="UP000662200"/>
    </source>
</evidence>
<evidence type="ECO:0000256" key="8">
    <source>
        <dbReference type="PIRSR" id="PIRSR000350-3"/>
    </source>
</evidence>
<dbReference type="Proteomes" id="UP000662200">
    <property type="component" value="Unassembled WGS sequence"/>
</dbReference>
<comment type="cofactor">
    <cofactor evidence="8">
        <name>FAD</name>
        <dbReference type="ChEBI" id="CHEBI:57692"/>
    </cofactor>
    <text evidence="8">Binds 1 FAD per subunit.</text>
</comment>
<dbReference type="PROSITE" id="PS00076">
    <property type="entry name" value="PYRIDINE_REDOX_1"/>
    <property type="match status" value="1"/>
</dbReference>
<feature type="binding site" evidence="8">
    <location>
        <begin position="177"/>
        <end position="184"/>
    </location>
    <ligand>
        <name>NAD(+)</name>
        <dbReference type="ChEBI" id="CHEBI:57540"/>
    </ligand>
</feature>
<dbReference type="InterPro" id="IPR023753">
    <property type="entry name" value="FAD/NAD-binding_dom"/>
</dbReference>
<accession>A0A8J3BQ68</accession>
<feature type="domain" description="Pyridine nucleotide-disulphide oxidoreductase dimerisation" evidence="11">
    <location>
        <begin position="336"/>
        <end position="445"/>
    </location>
</feature>
<reference evidence="13" key="2">
    <citation type="submission" date="2020-09" db="EMBL/GenBank/DDBJ databases">
        <authorList>
            <person name="Sun Q."/>
            <person name="Ohkuma M."/>
        </authorList>
    </citation>
    <scope>NUCLEOTIDE SEQUENCE</scope>
    <source>
        <strain evidence="13">JCM 3091</strain>
    </source>
</reference>
<dbReference type="PANTHER" id="PTHR43014:SF2">
    <property type="entry name" value="MERCURIC REDUCTASE"/>
    <property type="match status" value="1"/>
</dbReference>
<keyword evidence="8" id="KW-0520">NAD</keyword>
<dbReference type="Pfam" id="PF07992">
    <property type="entry name" value="Pyr_redox_2"/>
    <property type="match status" value="1"/>
</dbReference>
<comment type="similarity">
    <text evidence="1 10">Belongs to the class-I pyridine nucleotide-disulfide oxidoreductase family.</text>
</comment>
<name>A0A8J3BQ68_9ACTN</name>
<evidence type="ECO:0000256" key="1">
    <source>
        <dbReference type="ARBA" id="ARBA00007532"/>
    </source>
</evidence>
<feature type="binding site" evidence="8">
    <location>
        <position position="263"/>
    </location>
    <ligand>
        <name>NAD(+)</name>
        <dbReference type="ChEBI" id="CHEBI:57540"/>
    </ligand>
</feature>
<feature type="domain" description="FAD/NAD(P)-binding" evidence="12">
    <location>
        <begin position="6"/>
        <end position="316"/>
    </location>
</feature>
<feature type="binding site" evidence="8">
    <location>
        <position position="115"/>
    </location>
    <ligand>
        <name>FAD</name>
        <dbReference type="ChEBI" id="CHEBI:57692"/>
    </ligand>
</feature>